<dbReference type="InterPro" id="IPR006771">
    <property type="entry name" value="CetA-like"/>
</dbReference>
<dbReference type="AlphaFoldDB" id="W9WDQ3"/>
<proteinExistence type="predicted"/>
<organism evidence="1 2">
    <name type="scientific">Cladophialophora yegresii CBS 114405</name>
    <dbReference type="NCBI Taxonomy" id="1182544"/>
    <lineage>
        <taxon>Eukaryota</taxon>
        <taxon>Fungi</taxon>
        <taxon>Dikarya</taxon>
        <taxon>Ascomycota</taxon>
        <taxon>Pezizomycotina</taxon>
        <taxon>Eurotiomycetes</taxon>
        <taxon>Chaetothyriomycetidae</taxon>
        <taxon>Chaetothyriales</taxon>
        <taxon>Herpotrichiellaceae</taxon>
        <taxon>Cladophialophora</taxon>
    </lineage>
</organism>
<evidence type="ECO:0000313" key="1">
    <source>
        <dbReference type="EMBL" id="EXJ56659.1"/>
    </source>
</evidence>
<dbReference type="EMBL" id="AMGW01000005">
    <property type="protein sequence ID" value="EXJ56659.1"/>
    <property type="molecule type" value="Genomic_DNA"/>
</dbReference>
<keyword evidence="2" id="KW-1185">Reference proteome</keyword>
<gene>
    <name evidence="1" type="ORF">A1O7_07003</name>
</gene>
<dbReference type="OrthoDB" id="5144514at2759"/>
<dbReference type="Proteomes" id="UP000019473">
    <property type="component" value="Unassembled WGS sequence"/>
</dbReference>
<evidence type="ECO:0000313" key="2">
    <source>
        <dbReference type="Proteomes" id="UP000019473"/>
    </source>
</evidence>
<dbReference type="HOGENOM" id="CLU_1441076_0_0_1"/>
<name>W9WDQ3_9EURO</name>
<dbReference type="Pfam" id="PF04681">
    <property type="entry name" value="Bys1"/>
    <property type="match status" value="1"/>
</dbReference>
<dbReference type="VEuPathDB" id="FungiDB:A1O7_07003"/>
<reference evidence="1 2" key="1">
    <citation type="submission" date="2013-03" db="EMBL/GenBank/DDBJ databases">
        <title>The Genome Sequence of Cladophialophora yegresii CBS 114405.</title>
        <authorList>
            <consortium name="The Broad Institute Genomics Platform"/>
            <person name="Cuomo C."/>
            <person name="de Hoog S."/>
            <person name="Gorbushina A."/>
            <person name="Walker B."/>
            <person name="Young S.K."/>
            <person name="Zeng Q."/>
            <person name="Gargeya S."/>
            <person name="Fitzgerald M."/>
            <person name="Haas B."/>
            <person name="Abouelleil A."/>
            <person name="Allen A.W."/>
            <person name="Alvarado L."/>
            <person name="Arachchi H.M."/>
            <person name="Berlin A.M."/>
            <person name="Chapman S.B."/>
            <person name="Gainer-Dewar J."/>
            <person name="Goldberg J."/>
            <person name="Griggs A."/>
            <person name="Gujja S."/>
            <person name="Hansen M."/>
            <person name="Howarth C."/>
            <person name="Imamovic A."/>
            <person name="Ireland A."/>
            <person name="Larimer J."/>
            <person name="McCowan C."/>
            <person name="Murphy C."/>
            <person name="Pearson M."/>
            <person name="Poon T.W."/>
            <person name="Priest M."/>
            <person name="Roberts A."/>
            <person name="Saif S."/>
            <person name="Shea T."/>
            <person name="Sisk P."/>
            <person name="Sykes S."/>
            <person name="Wortman J."/>
            <person name="Nusbaum C."/>
            <person name="Birren B."/>
        </authorList>
    </citation>
    <scope>NUCLEOTIDE SEQUENCE [LARGE SCALE GENOMIC DNA]</scope>
    <source>
        <strain evidence="1 2">CBS 114405</strain>
    </source>
</reference>
<accession>W9WDQ3</accession>
<dbReference type="RefSeq" id="XP_007759193.1">
    <property type="nucleotide sequence ID" value="XM_007761003.1"/>
</dbReference>
<comment type="caution">
    <text evidence="1">The sequence shown here is derived from an EMBL/GenBank/DDBJ whole genome shotgun (WGS) entry which is preliminary data.</text>
</comment>
<protein>
    <submittedName>
        <fullName evidence="1">Uncharacterized protein</fullName>
    </submittedName>
</protein>
<sequence>MEVDISTDMVQIDLCASDRSFAFTIVLFAFLKATDAYGTANVWQWCKNSDVYCATVQGCAPGTAPGQCPGVQWHKLDHGGNITVKFDDRPSGTGITIMCTRDLNASPIRVTQLEWTWEQGQGLVYFDVSNVAGTPFVDEGFLLHSFDARDLDKTKNRCFDAWCDKNDASCNGVYEVWNDDEKAMRSCYDDAILGLQLCH</sequence>
<dbReference type="GeneID" id="19181578"/>